<reference evidence="3" key="1">
    <citation type="journal article" date="2021" name="Nat. Commun.">
        <title>Genetic determinants of endophytism in the Arabidopsis root mycobiome.</title>
        <authorList>
            <person name="Mesny F."/>
            <person name="Miyauchi S."/>
            <person name="Thiergart T."/>
            <person name="Pickel B."/>
            <person name="Atanasova L."/>
            <person name="Karlsson M."/>
            <person name="Huettel B."/>
            <person name="Barry K.W."/>
            <person name="Haridas S."/>
            <person name="Chen C."/>
            <person name="Bauer D."/>
            <person name="Andreopoulos W."/>
            <person name="Pangilinan J."/>
            <person name="LaButti K."/>
            <person name="Riley R."/>
            <person name="Lipzen A."/>
            <person name="Clum A."/>
            <person name="Drula E."/>
            <person name="Henrissat B."/>
            <person name="Kohler A."/>
            <person name="Grigoriev I.V."/>
            <person name="Martin F.M."/>
            <person name="Hacquard S."/>
        </authorList>
    </citation>
    <scope>NUCLEOTIDE SEQUENCE</scope>
    <source>
        <strain evidence="3">MPI-SDFR-AT-0073</strain>
    </source>
</reference>
<dbReference type="PANTHER" id="PTHR42899">
    <property type="entry name" value="SPERMATOGENESIS-ASSOCIATED PROTEIN 20"/>
    <property type="match status" value="1"/>
</dbReference>
<name>A0A9P8UB01_9PEZI</name>
<feature type="compositionally biased region" description="Basic and acidic residues" evidence="1">
    <location>
        <begin position="320"/>
        <end position="337"/>
    </location>
</feature>
<evidence type="ECO:0000256" key="1">
    <source>
        <dbReference type="SAM" id="MobiDB-lite"/>
    </source>
</evidence>
<accession>A0A9P8UB01</accession>
<organism evidence="3 4">
    <name type="scientific">Truncatella angustata</name>
    <dbReference type="NCBI Taxonomy" id="152316"/>
    <lineage>
        <taxon>Eukaryota</taxon>
        <taxon>Fungi</taxon>
        <taxon>Dikarya</taxon>
        <taxon>Ascomycota</taxon>
        <taxon>Pezizomycotina</taxon>
        <taxon>Sordariomycetes</taxon>
        <taxon>Xylariomycetidae</taxon>
        <taxon>Amphisphaeriales</taxon>
        <taxon>Sporocadaceae</taxon>
        <taxon>Truncatella</taxon>
    </lineage>
</organism>
<sequence>MTAAPSLRGTQRVNRWDLCTYSTVNDMADPYHWGASASLKRVNDRQRFCGVLFELRQKCYPAKWKLFGFTTAPHSAPAFCLHHRTSRADYSSRSPPCTDVLLTPYIRTHFLPKPVKMMSAKLAESGRSTPSAPTSASEPVPQQAEDATSLAANTGSGATTAALENVAATSKSPYVRSQKDSPIKWQVWGKAAIDRAKSENKLIFLHIGFSASHYCYLTIQESFTNRHVIDLLNHHFVPIIVDSEERPDLDNIYINYVQSLNSAAGHPLNVFLTPELQPVFGGTYFPSPGSHHIEQETGEEIADFLIVLRKAQSAWAEQENQVRADGRQSVEDVRKMTSEGTLGRNDRPSNTNDPSSEIDIDQLEEAYSHIAKTFDRTHGGFLHLPANAPPNFFSGNVPLQQMREAYDLIRSTAKFLTPAKLAFLLRATQYSQTVTDVIDEKLTKECSDFALETMNRILDGAIHDQVGAGFHRCSTTWDWSLPTFEKLLSDNALALGIYLDAWFLQGAQAETRFAKVVTELADYLTSSPILVQGGGFASSEAADSSQKQSDDVLRHGAYYLWTRKEFDSAIGDEQERSVAAAYWDVKQHGNVEKGDDPNDEYLNHNVLRVVKNVAELSSQFNIPESDVLKHIESAKAKLHAYRAQERPRPSLDAKIVTSYNGMAIAALARTYAAYKVIGGNPRSSSYLTAATDAALFIKKELWDWDTNTLYRMYSDGTRSETKGFSKDYAFLIEGLLELYEATADESWLEWAEDVQSAQIEKFYDSPDADSNGNNAGCGAFYSTEKEDPYVLLRIKDVMDTSLPSDNAVSASNLFRLGSLRENVTFTRYAQETVNAFEAEILQYPYLFPGLMTNVVASKLGVKSYVSVGDNTAALTKYHLKPRGAISTLFHYKPESRLAMCRNNDLIAELKDQQPGLYSIEADGRLLLIA</sequence>
<dbReference type="Proteomes" id="UP000758603">
    <property type="component" value="Unassembled WGS sequence"/>
</dbReference>
<evidence type="ECO:0000259" key="2">
    <source>
        <dbReference type="Pfam" id="PF03190"/>
    </source>
</evidence>
<evidence type="ECO:0000313" key="4">
    <source>
        <dbReference type="Proteomes" id="UP000758603"/>
    </source>
</evidence>
<keyword evidence="4" id="KW-1185">Reference proteome</keyword>
<dbReference type="Gene3D" id="1.50.10.20">
    <property type="match status" value="1"/>
</dbReference>
<feature type="region of interest" description="Disordered" evidence="1">
    <location>
        <begin position="121"/>
        <end position="147"/>
    </location>
</feature>
<feature type="region of interest" description="Disordered" evidence="1">
    <location>
        <begin position="319"/>
        <end position="357"/>
    </location>
</feature>
<dbReference type="EMBL" id="JAGPXC010000013">
    <property type="protein sequence ID" value="KAH6643395.1"/>
    <property type="molecule type" value="Genomic_DNA"/>
</dbReference>
<feature type="domain" description="Spermatogenesis-associated protein 20-like TRX" evidence="2">
    <location>
        <begin position="166"/>
        <end position="331"/>
    </location>
</feature>
<dbReference type="Pfam" id="PF03190">
    <property type="entry name" value="Thioredox_DsbH"/>
    <property type="match status" value="1"/>
</dbReference>
<dbReference type="SUPFAM" id="SSF48208">
    <property type="entry name" value="Six-hairpin glycosidases"/>
    <property type="match status" value="1"/>
</dbReference>
<dbReference type="PANTHER" id="PTHR42899:SF1">
    <property type="entry name" value="SPERMATOGENESIS-ASSOCIATED PROTEIN 20"/>
    <property type="match status" value="1"/>
</dbReference>
<protein>
    <recommendedName>
        <fullName evidence="2">Spermatogenesis-associated protein 20-like TRX domain-containing protein</fullName>
    </recommendedName>
</protein>
<dbReference type="InterPro" id="IPR008928">
    <property type="entry name" value="6-hairpin_glycosidase_sf"/>
</dbReference>
<dbReference type="InterPro" id="IPR004879">
    <property type="entry name" value="Ssp411-like_TRX"/>
</dbReference>
<dbReference type="InterPro" id="IPR036249">
    <property type="entry name" value="Thioredoxin-like_sf"/>
</dbReference>
<dbReference type="OrthoDB" id="1923667at2759"/>
<dbReference type="Gene3D" id="3.40.30.10">
    <property type="entry name" value="Glutaredoxin"/>
    <property type="match status" value="1"/>
</dbReference>
<dbReference type="RefSeq" id="XP_045951325.1">
    <property type="nucleotide sequence ID" value="XM_046101101.1"/>
</dbReference>
<dbReference type="GeneID" id="70129993"/>
<dbReference type="GO" id="GO:0005975">
    <property type="term" value="P:carbohydrate metabolic process"/>
    <property type="evidence" value="ECO:0007669"/>
    <property type="project" value="InterPro"/>
</dbReference>
<feature type="compositionally biased region" description="Low complexity" evidence="1">
    <location>
        <begin position="128"/>
        <end position="137"/>
    </location>
</feature>
<evidence type="ECO:0000313" key="3">
    <source>
        <dbReference type="EMBL" id="KAH6643395.1"/>
    </source>
</evidence>
<comment type="caution">
    <text evidence="3">The sequence shown here is derived from an EMBL/GenBank/DDBJ whole genome shotgun (WGS) entry which is preliminary data.</text>
</comment>
<gene>
    <name evidence="3" type="ORF">BKA67DRAFT_542352</name>
</gene>
<dbReference type="SUPFAM" id="SSF52833">
    <property type="entry name" value="Thioredoxin-like"/>
    <property type="match status" value="1"/>
</dbReference>
<dbReference type="AlphaFoldDB" id="A0A9P8UB01"/>
<dbReference type="InterPro" id="IPR024705">
    <property type="entry name" value="Ssp411"/>
</dbReference>
<proteinExistence type="predicted"/>